<protein>
    <recommendedName>
        <fullName evidence="12">Probable peptidoglycan glycosyltransferase FtsW</fullName>
        <ecNumber evidence="14">2.4.99.28</ecNumber>
    </recommendedName>
    <alternativeName>
        <fullName evidence="13">Cell division protein FtsW</fullName>
    </alternativeName>
    <alternativeName>
        <fullName evidence="10">Cell wall polymerase</fullName>
    </alternativeName>
    <alternativeName>
        <fullName evidence="9">Peptidoglycan polymerase</fullName>
    </alternativeName>
</protein>
<evidence type="ECO:0000256" key="7">
    <source>
        <dbReference type="ARBA" id="ARBA00022989"/>
    </source>
</evidence>
<evidence type="ECO:0000313" key="19">
    <source>
        <dbReference type="Proteomes" id="UP000034681"/>
    </source>
</evidence>
<name>A0A0M2PS95_PROHO</name>
<organism evidence="18 19">
    <name type="scientific">Prochlorothrix hollandica PCC 9006 = CALU 1027</name>
    <dbReference type="NCBI Taxonomy" id="317619"/>
    <lineage>
        <taxon>Bacteria</taxon>
        <taxon>Bacillati</taxon>
        <taxon>Cyanobacteriota</taxon>
        <taxon>Cyanophyceae</taxon>
        <taxon>Prochlorotrichales</taxon>
        <taxon>Prochlorotrichaceae</taxon>
        <taxon>Prochlorothrix</taxon>
    </lineage>
</organism>
<dbReference type="PANTHER" id="PTHR30474">
    <property type="entry name" value="CELL CYCLE PROTEIN"/>
    <property type="match status" value="1"/>
</dbReference>
<dbReference type="GO" id="GO:0015648">
    <property type="term" value="F:lipid-linked peptidoglycan transporter activity"/>
    <property type="evidence" value="ECO:0007669"/>
    <property type="project" value="TreeGrafter"/>
</dbReference>
<proteinExistence type="inferred from homology"/>
<feature type="transmembrane region" description="Helical" evidence="17">
    <location>
        <begin position="88"/>
        <end position="108"/>
    </location>
</feature>
<feature type="transmembrane region" description="Helical" evidence="17">
    <location>
        <begin position="25"/>
        <end position="44"/>
    </location>
</feature>
<feature type="transmembrane region" description="Helical" evidence="17">
    <location>
        <begin position="64"/>
        <end position="82"/>
    </location>
</feature>
<keyword evidence="7 17" id="KW-1133">Transmembrane helix</keyword>
<dbReference type="GO" id="GO:0008955">
    <property type="term" value="F:peptidoglycan glycosyltransferase activity"/>
    <property type="evidence" value="ECO:0007669"/>
    <property type="project" value="UniProtKB-EC"/>
</dbReference>
<evidence type="ECO:0000256" key="11">
    <source>
        <dbReference type="ARBA" id="ARBA00038053"/>
    </source>
</evidence>
<keyword evidence="18" id="KW-0131">Cell cycle</keyword>
<gene>
    <name evidence="18" type="ORF">PROH_14385</name>
</gene>
<dbReference type="EC" id="2.4.99.28" evidence="14"/>
<dbReference type="PANTHER" id="PTHR30474:SF2">
    <property type="entry name" value="PEPTIDOGLYCAN GLYCOSYLTRANSFERASE FTSW-RELATED"/>
    <property type="match status" value="1"/>
</dbReference>
<keyword evidence="5" id="KW-0133">Cell shape</keyword>
<evidence type="ECO:0000256" key="14">
    <source>
        <dbReference type="ARBA" id="ARBA00044770"/>
    </source>
</evidence>
<evidence type="ECO:0000256" key="3">
    <source>
        <dbReference type="ARBA" id="ARBA00022679"/>
    </source>
</evidence>
<dbReference type="OrthoDB" id="9768187at2"/>
<dbReference type="GO" id="GO:0005886">
    <property type="term" value="C:plasma membrane"/>
    <property type="evidence" value="ECO:0007669"/>
    <property type="project" value="TreeGrafter"/>
</dbReference>
<dbReference type="InterPro" id="IPR018365">
    <property type="entry name" value="Cell_cycle_FtsW-rel_CS"/>
</dbReference>
<dbReference type="AlphaFoldDB" id="A0A0M2PS95"/>
<dbReference type="eggNOG" id="COG0772">
    <property type="taxonomic scope" value="Bacteria"/>
</dbReference>
<feature type="transmembrane region" description="Helical" evidence="17">
    <location>
        <begin position="350"/>
        <end position="369"/>
    </location>
</feature>
<dbReference type="RefSeq" id="WP_017712453.1">
    <property type="nucleotide sequence ID" value="NZ_KB235937.1"/>
</dbReference>
<keyword evidence="19" id="KW-1185">Reference proteome</keyword>
<comment type="function">
    <text evidence="16">Peptidoglycan polymerase that is essential for cell division.</text>
</comment>
<evidence type="ECO:0000256" key="2">
    <source>
        <dbReference type="ARBA" id="ARBA00022676"/>
    </source>
</evidence>
<evidence type="ECO:0000256" key="10">
    <source>
        <dbReference type="ARBA" id="ARBA00033270"/>
    </source>
</evidence>
<evidence type="ECO:0000256" key="16">
    <source>
        <dbReference type="ARBA" id="ARBA00049966"/>
    </source>
</evidence>
<keyword evidence="8 17" id="KW-0472">Membrane</keyword>
<keyword evidence="3" id="KW-0808">Transferase</keyword>
<comment type="caution">
    <text evidence="18">The sequence shown here is derived from an EMBL/GenBank/DDBJ whole genome shotgun (WGS) entry which is preliminary data.</text>
</comment>
<dbReference type="GO" id="GO:0051301">
    <property type="term" value="P:cell division"/>
    <property type="evidence" value="ECO:0007669"/>
    <property type="project" value="UniProtKB-KW"/>
</dbReference>
<dbReference type="GO" id="GO:0032153">
    <property type="term" value="C:cell division site"/>
    <property type="evidence" value="ECO:0007669"/>
    <property type="project" value="TreeGrafter"/>
</dbReference>
<evidence type="ECO:0000256" key="9">
    <source>
        <dbReference type="ARBA" id="ARBA00032370"/>
    </source>
</evidence>
<evidence type="ECO:0000256" key="8">
    <source>
        <dbReference type="ARBA" id="ARBA00023136"/>
    </source>
</evidence>
<evidence type="ECO:0000256" key="12">
    <source>
        <dbReference type="ARBA" id="ARBA00041185"/>
    </source>
</evidence>
<dbReference type="InterPro" id="IPR001182">
    <property type="entry name" value="FtsW/RodA"/>
</dbReference>
<reference evidence="18" key="1">
    <citation type="submission" date="2012-04" db="EMBL/GenBank/DDBJ databases">
        <authorList>
            <person name="Borisov I.G."/>
            <person name="Ivanikova N.V."/>
            <person name="Pinevich A.V."/>
        </authorList>
    </citation>
    <scope>NUCLEOTIDE SEQUENCE</scope>
    <source>
        <strain evidence="18">CALU 1027</strain>
    </source>
</reference>
<dbReference type="Pfam" id="PF01098">
    <property type="entry name" value="FTSW_RODA_SPOVE"/>
    <property type="match status" value="1"/>
</dbReference>
<evidence type="ECO:0000256" key="15">
    <source>
        <dbReference type="ARBA" id="ARBA00049902"/>
    </source>
</evidence>
<evidence type="ECO:0000256" key="6">
    <source>
        <dbReference type="ARBA" id="ARBA00022984"/>
    </source>
</evidence>
<evidence type="ECO:0000256" key="4">
    <source>
        <dbReference type="ARBA" id="ARBA00022692"/>
    </source>
</evidence>
<evidence type="ECO:0000256" key="1">
    <source>
        <dbReference type="ARBA" id="ARBA00004141"/>
    </source>
</evidence>
<keyword evidence="18" id="KW-0132">Cell division</keyword>
<evidence type="ECO:0000313" key="18">
    <source>
        <dbReference type="EMBL" id="KKI98999.1"/>
    </source>
</evidence>
<keyword evidence="6" id="KW-0573">Peptidoglycan synthesis</keyword>
<sequence length="396" mass="43479">MALFLRYFFPFIDGSSAEWSTLARTLRWLTLFWALVGLLVLFSASYPVAEADFGDGWYYFKRQLIWLFVGLIIFNKVIHTSLRDILGVTPWCLFGLLLCIGLTLMPGLGTSINGATRWIYIGPVPFQPSELIKPFLILQGACIFSQWSRLRWKTRFTWLGIFGAVVGMILLQPNLSTASLCGMLLWFIALSSGIPYVQLFSTALGGFVVGVVSISQNEYQWLRISSFLDPWAVAQEDGYQLVQSLMAIGSGGVWGTGFGLSHQKLFYLPIQHTDFIFAVFAEEFGLVGGICLLLFLVIYATLGLLVASQATRNVYKLVAIGTIVLLMGQSLINIGVATGALPTTGLPLPLFSYGGNSMLSSLMTAGLLVRVARETHRAEVVSLPGILEDDEDGILG</sequence>
<dbReference type="GO" id="GO:0008360">
    <property type="term" value="P:regulation of cell shape"/>
    <property type="evidence" value="ECO:0007669"/>
    <property type="project" value="UniProtKB-KW"/>
</dbReference>
<evidence type="ECO:0000256" key="17">
    <source>
        <dbReference type="SAM" id="Phobius"/>
    </source>
</evidence>
<evidence type="ECO:0000256" key="5">
    <source>
        <dbReference type="ARBA" id="ARBA00022960"/>
    </source>
</evidence>
<dbReference type="EMBL" id="AJTX02000006">
    <property type="protein sequence ID" value="KKI98999.1"/>
    <property type="molecule type" value="Genomic_DNA"/>
</dbReference>
<dbReference type="Proteomes" id="UP000034681">
    <property type="component" value="Unassembled WGS sequence"/>
</dbReference>
<feature type="transmembrane region" description="Helical" evidence="17">
    <location>
        <begin position="287"/>
        <end position="307"/>
    </location>
</feature>
<comment type="subcellular location">
    <subcellularLocation>
        <location evidence="1">Membrane</location>
        <topology evidence="1">Multi-pass membrane protein</topology>
    </subcellularLocation>
</comment>
<keyword evidence="4 17" id="KW-0812">Transmembrane</keyword>
<comment type="catalytic activity">
    <reaction evidence="15">
        <text>[GlcNAc-(1-&gt;4)-Mur2Ac(oyl-L-Ala-gamma-D-Glu-L-Lys-D-Ala-D-Ala)](n)-di-trans,octa-cis-undecaprenyl diphosphate + beta-D-GlcNAc-(1-&gt;4)-Mur2Ac(oyl-L-Ala-gamma-D-Glu-L-Lys-D-Ala-D-Ala)-di-trans,octa-cis-undecaprenyl diphosphate = [GlcNAc-(1-&gt;4)-Mur2Ac(oyl-L-Ala-gamma-D-Glu-L-Lys-D-Ala-D-Ala)](n+1)-di-trans,octa-cis-undecaprenyl diphosphate + di-trans,octa-cis-undecaprenyl diphosphate + H(+)</text>
        <dbReference type="Rhea" id="RHEA:23708"/>
        <dbReference type="Rhea" id="RHEA-COMP:9602"/>
        <dbReference type="Rhea" id="RHEA-COMP:9603"/>
        <dbReference type="ChEBI" id="CHEBI:15378"/>
        <dbReference type="ChEBI" id="CHEBI:58405"/>
        <dbReference type="ChEBI" id="CHEBI:60033"/>
        <dbReference type="ChEBI" id="CHEBI:78435"/>
        <dbReference type="EC" id="2.4.99.28"/>
    </reaction>
</comment>
<dbReference type="GO" id="GO:0009252">
    <property type="term" value="P:peptidoglycan biosynthetic process"/>
    <property type="evidence" value="ECO:0007669"/>
    <property type="project" value="UniProtKB-KW"/>
</dbReference>
<feature type="transmembrane region" description="Helical" evidence="17">
    <location>
        <begin position="156"/>
        <end position="189"/>
    </location>
</feature>
<feature type="transmembrane region" description="Helical" evidence="17">
    <location>
        <begin position="195"/>
        <end position="214"/>
    </location>
</feature>
<dbReference type="PROSITE" id="PS00428">
    <property type="entry name" value="FTSW_RODA_SPOVE"/>
    <property type="match status" value="1"/>
</dbReference>
<dbReference type="STRING" id="317619.GCA_000332315_02008"/>
<evidence type="ECO:0000256" key="13">
    <source>
        <dbReference type="ARBA" id="ARBA00041418"/>
    </source>
</evidence>
<comment type="similarity">
    <text evidence="11">Belongs to the SEDS family. FtsW subfamily.</text>
</comment>
<keyword evidence="2" id="KW-0328">Glycosyltransferase</keyword>
<feature type="transmembrane region" description="Helical" evidence="17">
    <location>
        <begin position="314"/>
        <end position="338"/>
    </location>
</feature>
<accession>A0A0M2PS95</accession>